<dbReference type="InParanoid" id="A0A2S8SRT9"/>
<evidence type="ECO:0008006" key="5">
    <source>
        <dbReference type="Google" id="ProtNLM"/>
    </source>
</evidence>
<feature type="domain" description="FAD-binding" evidence="1">
    <location>
        <begin position="83"/>
        <end position="116"/>
    </location>
</feature>
<dbReference type="RefSeq" id="WP_106380411.1">
    <property type="nucleotide sequence ID" value="NZ_NIGF01000011.1"/>
</dbReference>
<sequence length="522" mass="56559">MTSLELVLDFERADDDTARRQFAAEKLGIDVFQITHIRVKKRSLDARGKDVKFRLQAEVYINEPAPESDNFAPSYRAVSGTRRVVIIGCGPAGMFAALRLIELGIQPIILERGKDVQARRRDLAAINQRGIVDENSNYCFGEGGAGTYSDGKLYTRATKRGSIEAVLRTLVAHGAPPEIMVDAHPHIGSNRLPKVVQEMRNSILQAGGEIHFETRVVDFLLQESGGKKRIAGIVTQNGAEIFGEATILATGHSARDIFEICKKRSVLLEAKPFAMGVRIEHPQPLIDQIQYRQKARDERLPAASYRLASTENGRGVFSFCMCPGGWIVPAATSRDEVVVNGMSLSRRDSPFANSGLVVAVETEDLAPFQSHGVLAGGHYQKSLEVRAALAGGGMQRAPGQRVVDFLSNRVSSSLPKCSYQPGLNSSALHELLPLPLATRLQSGLRSFEKMMRGYLSEEAVIIGVETRTSSPVRVPRDPATLEHVEVSGLFPCGEGAGYAGGIVSAAMDGVRVADACAAISRI</sequence>
<gene>
    <name evidence="3" type="ORF">B1R32_11193</name>
</gene>
<organism evidence="3 4">
    <name type="scientific">Abditibacterium utsteinense</name>
    <dbReference type="NCBI Taxonomy" id="1960156"/>
    <lineage>
        <taxon>Bacteria</taxon>
        <taxon>Pseudomonadati</taxon>
        <taxon>Abditibacteriota</taxon>
        <taxon>Abditibacteriia</taxon>
        <taxon>Abditibacteriales</taxon>
        <taxon>Abditibacteriaceae</taxon>
        <taxon>Abditibacterium</taxon>
    </lineage>
</organism>
<dbReference type="Gene3D" id="3.30.70.2700">
    <property type="match status" value="1"/>
</dbReference>
<dbReference type="EMBL" id="NIGF01000011">
    <property type="protein sequence ID" value="PQV63532.1"/>
    <property type="molecule type" value="Genomic_DNA"/>
</dbReference>
<dbReference type="OrthoDB" id="9772594at2"/>
<evidence type="ECO:0000313" key="3">
    <source>
        <dbReference type="EMBL" id="PQV63532.1"/>
    </source>
</evidence>
<dbReference type="Pfam" id="PF21688">
    <property type="entry name" value="FAD-depend_C"/>
    <property type="match status" value="1"/>
</dbReference>
<keyword evidence="4" id="KW-1185">Reference proteome</keyword>
<dbReference type="PANTHER" id="PTHR42842">
    <property type="entry name" value="FAD/NAD(P)-BINDING OXIDOREDUCTASE"/>
    <property type="match status" value="1"/>
</dbReference>
<dbReference type="AlphaFoldDB" id="A0A2S8SRT9"/>
<reference evidence="3 4" key="1">
    <citation type="journal article" date="2018" name="Syst. Appl. Microbiol.">
        <title>Abditibacterium utsteinense sp. nov., the first cultivated member of candidate phylum FBP, isolated from ice-free Antarctic soil samples.</title>
        <authorList>
            <person name="Tahon G."/>
            <person name="Tytgat B."/>
            <person name="Lebbe L."/>
            <person name="Carlier A."/>
            <person name="Willems A."/>
        </authorList>
    </citation>
    <scope>NUCLEOTIDE SEQUENCE [LARGE SCALE GENOMIC DNA]</scope>
    <source>
        <strain evidence="3 4">LMG 29911</strain>
    </source>
</reference>
<dbReference type="GO" id="GO:0071949">
    <property type="term" value="F:FAD binding"/>
    <property type="evidence" value="ECO:0007669"/>
    <property type="project" value="InterPro"/>
</dbReference>
<feature type="domain" description="FAD-dependent protein C-terminal" evidence="2">
    <location>
        <begin position="272"/>
        <end position="468"/>
    </location>
</feature>
<evidence type="ECO:0000313" key="4">
    <source>
        <dbReference type="Proteomes" id="UP000237684"/>
    </source>
</evidence>
<protein>
    <recommendedName>
        <fullName evidence="5">FAD-binding protein</fullName>
    </recommendedName>
</protein>
<dbReference type="InterPro" id="IPR036188">
    <property type="entry name" value="FAD/NAD-bd_sf"/>
</dbReference>
<dbReference type="InterPro" id="IPR028348">
    <property type="entry name" value="FAD-binding_protein"/>
</dbReference>
<dbReference type="InterPro" id="IPR002938">
    <property type="entry name" value="FAD-bd"/>
</dbReference>
<dbReference type="PANTHER" id="PTHR42842:SF3">
    <property type="entry name" value="FAD_NAD(P)-BINDING OXIDOREDUCTASE FAMILY PROTEIN"/>
    <property type="match status" value="1"/>
</dbReference>
<dbReference type="PRINTS" id="PR00411">
    <property type="entry name" value="PNDRDTASEI"/>
</dbReference>
<comment type="caution">
    <text evidence="3">The sequence shown here is derived from an EMBL/GenBank/DDBJ whole genome shotgun (WGS) entry which is preliminary data.</text>
</comment>
<dbReference type="Gene3D" id="3.50.50.60">
    <property type="entry name" value="FAD/NAD(P)-binding domain"/>
    <property type="match status" value="2"/>
</dbReference>
<dbReference type="SUPFAM" id="SSF51905">
    <property type="entry name" value="FAD/NAD(P)-binding domain"/>
    <property type="match status" value="1"/>
</dbReference>
<proteinExistence type="predicted"/>
<evidence type="ECO:0000259" key="1">
    <source>
        <dbReference type="Pfam" id="PF01494"/>
    </source>
</evidence>
<dbReference type="Pfam" id="PF01494">
    <property type="entry name" value="FAD_binding_3"/>
    <property type="match status" value="1"/>
</dbReference>
<dbReference type="InterPro" id="IPR049516">
    <property type="entry name" value="FAD-depend_C"/>
</dbReference>
<accession>A0A2S8SRT9</accession>
<dbReference type="Proteomes" id="UP000237684">
    <property type="component" value="Unassembled WGS sequence"/>
</dbReference>
<dbReference type="PIRSF" id="PIRSF038984">
    <property type="entry name" value="FAD_binding_protein"/>
    <property type="match status" value="1"/>
</dbReference>
<name>A0A2S8SRT9_9BACT</name>
<evidence type="ECO:0000259" key="2">
    <source>
        <dbReference type="Pfam" id="PF21688"/>
    </source>
</evidence>